<dbReference type="InterPro" id="IPR011990">
    <property type="entry name" value="TPR-like_helical_dom_sf"/>
</dbReference>
<dbReference type="GO" id="GO:0004674">
    <property type="term" value="F:protein serine/threonine kinase activity"/>
    <property type="evidence" value="ECO:0007669"/>
    <property type="project" value="UniProtKB-KW"/>
</dbReference>
<protein>
    <submittedName>
        <fullName evidence="1">Non-specific serine/threonine protein kinase</fullName>
    </submittedName>
</protein>
<dbReference type="RefSeq" id="WP_097328974.1">
    <property type="nucleotide sequence ID" value="NZ_OBDY01000047.1"/>
</dbReference>
<sequence length="563" mass="61040">MARFVTRLLRGCPRLRMICTSRERLRVAGEHVSRLSGLVRADAVLLFAERAAAARPGFRLTPEVAPAVAHVCRRLDGMPLAIELAAARMGAFGVAQVAERLADRFCLLEAGERGGEDRHRTLRAVIDWSYDLLTEAEQTIFDGLAVFVGGFTFEAAEAVCALLASEVDMSQVLDRLVDKSFVQAEAPATAAAYRYRLLETLRDYGARELRRRGLVDALRARHGAYFQTLAKQAADGLRGADQPAWLERLAAEHDNLRAALAWFLETGRAEEAGRLAGAIYPFWDLTGLYREGRQWLERALAAGELTAPVRTRVLMGVTTLAVLQGDAERATEACAQAEALSRAAGDAAGLSHALNYQGFITQWAEDFDRSDRLLAEAEAVATESGAAWELGWALIFRSTLSLSREDWVTAIDCTHRSDAALTPVGDLEAAGWNCLLRGGAYWVGGDHEQAGVALRSALVIFARLGAVLGLSQTFMLTGFLLTNRGRHLAAARFLGAGAALRDLAGTGQFPFLDRWVATARAEVSAVLGDDRAREAWLSGAKSDWRPLVTEGLRLIAAQPVAGV</sequence>
<dbReference type="PANTHER" id="PTHR47691">
    <property type="entry name" value="REGULATOR-RELATED"/>
    <property type="match status" value="1"/>
</dbReference>
<gene>
    <name evidence="1" type="ORF">SAMN05421748_1473</name>
</gene>
<organism evidence="1 2">
    <name type="scientific">Paractinoplanes atraurantiacus</name>
    <dbReference type="NCBI Taxonomy" id="1036182"/>
    <lineage>
        <taxon>Bacteria</taxon>
        <taxon>Bacillati</taxon>
        <taxon>Actinomycetota</taxon>
        <taxon>Actinomycetes</taxon>
        <taxon>Micromonosporales</taxon>
        <taxon>Micromonosporaceae</taxon>
        <taxon>Paractinoplanes</taxon>
    </lineage>
</organism>
<dbReference type="Gene3D" id="1.25.40.10">
    <property type="entry name" value="Tetratricopeptide repeat domain"/>
    <property type="match status" value="1"/>
</dbReference>
<dbReference type="OrthoDB" id="33864at2"/>
<dbReference type="AlphaFoldDB" id="A0A285KQ26"/>
<keyword evidence="1" id="KW-0808">Transferase</keyword>
<keyword evidence="2" id="KW-1185">Reference proteome</keyword>
<name>A0A285KQ26_9ACTN</name>
<evidence type="ECO:0000313" key="1">
    <source>
        <dbReference type="EMBL" id="SNY73411.1"/>
    </source>
</evidence>
<dbReference type="SUPFAM" id="SSF48452">
    <property type="entry name" value="TPR-like"/>
    <property type="match status" value="1"/>
</dbReference>
<evidence type="ECO:0000313" key="2">
    <source>
        <dbReference type="Proteomes" id="UP000219612"/>
    </source>
</evidence>
<keyword evidence="1" id="KW-0418">Kinase</keyword>
<dbReference type="PANTHER" id="PTHR47691:SF3">
    <property type="entry name" value="HTH-TYPE TRANSCRIPTIONAL REGULATOR RV0890C-RELATED"/>
    <property type="match status" value="1"/>
</dbReference>
<proteinExistence type="predicted"/>
<dbReference type="Proteomes" id="UP000219612">
    <property type="component" value="Unassembled WGS sequence"/>
</dbReference>
<accession>A0A285KQ26</accession>
<reference evidence="1 2" key="1">
    <citation type="submission" date="2017-09" db="EMBL/GenBank/DDBJ databases">
        <authorList>
            <person name="Ehlers B."/>
            <person name="Leendertz F.H."/>
        </authorList>
    </citation>
    <scope>NUCLEOTIDE SEQUENCE [LARGE SCALE GENOMIC DNA]</scope>
    <source>
        <strain evidence="1 2">CGMCC 4.6857</strain>
    </source>
</reference>
<dbReference type="EMBL" id="OBDY01000047">
    <property type="protein sequence ID" value="SNY73411.1"/>
    <property type="molecule type" value="Genomic_DNA"/>
</dbReference>
<keyword evidence="1" id="KW-0723">Serine/threonine-protein kinase</keyword>